<evidence type="ECO:0000313" key="8">
    <source>
        <dbReference type="Proteomes" id="UP000603865"/>
    </source>
</evidence>
<comment type="similarity">
    <text evidence="1">In the C-terminal section; belongs to the class-I pyridoxal-phosphate-dependent aminotransferase family.</text>
</comment>
<reference evidence="7" key="1">
    <citation type="journal article" date="2014" name="Int. J. Syst. Evol. Microbiol.">
        <title>Complete genome sequence of Corynebacterium casei LMG S-19264T (=DSM 44701T), isolated from a smear-ripened cheese.</title>
        <authorList>
            <consortium name="US DOE Joint Genome Institute (JGI-PGF)"/>
            <person name="Walter F."/>
            <person name="Albersmeier A."/>
            <person name="Kalinowski J."/>
            <person name="Ruckert C."/>
        </authorList>
    </citation>
    <scope>NUCLEOTIDE SEQUENCE</scope>
    <source>
        <strain evidence="7">JCM 31311</strain>
    </source>
</reference>
<evidence type="ECO:0000256" key="5">
    <source>
        <dbReference type="ARBA" id="ARBA00023163"/>
    </source>
</evidence>
<evidence type="ECO:0000313" key="7">
    <source>
        <dbReference type="EMBL" id="GGR18254.1"/>
    </source>
</evidence>
<dbReference type="GO" id="GO:0030170">
    <property type="term" value="F:pyridoxal phosphate binding"/>
    <property type="evidence" value="ECO:0007669"/>
    <property type="project" value="InterPro"/>
</dbReference>
<keyword evidence="3" id="KW-0805">Transcription regulation</keyword>
<dbReference type="Pfam" id="PF00392">
    <property type="entry name" value="GntR"/>
    <property type="match status" value="1"/>
</dbReference>
<evidence type="ECO:0000259" key="6">
    <source>
        <dbReference type="PROSITE" id="PS50949"/>
    </source>
</evidence>
<dbReference type="InterPro" id="IPR036388">
    <property type="entry name" value="WH-like_DNA-bd_sf"/>
</dbReference>
<dbReference type="SMART" id="SM00345">
    <property type="entry name" value="HTH_GNTR"/>
    <property type="match status" value="1"/>
</dbReference>
<dbReference type="InterPro" id="IPR015424">
    <property type="entry name" value="PyrdxlP-dep_Trfase"/>
</dbReference>
<dbReference type="SUPFAM" id="SSF46785">
    <property type="entry name" value="Winged helix' DNA-binding domain"/>
    <property type="match status" value="1"/>
</dbReference>
<dbReference type="Gene3D" id="3.40.640.10">
    <property type="entry name" value="Type I PLP-dependent aspartate aminotransferase-like (Major domain)"/>
    <property type="match status" value="1"/>
</dbReference>
<feature type="domain" description="HTH gntR-type" evidence="6">
    <location>
        <begin position="22"/>
        <end position="90"/>
    </location>
</feature>
<keyword evidence="5" id="KW-0804">Transcription</keyword>
<dbReference type="PROSITE" id="PS50949">
    <property type="entry name" value="HTH_GNTR"/>
    <property type="match status" value="1"/>
</dbReference>
<dbReference type="EMBL" id="BMQL01000021">
    <property type="protein sequence ID" value="GGR18254.1"/>
    <property type="molecule type" value="Genomic_DNA"/>
</dbReference>
<gene>
    <name evidence="7" type="ORF">GCM10008957_33780</name>
</gene>
<dbReference type="Gene3D" id="1.10.10.10">
    <property type="entry name" value="Winged helix-like DNA-binding domain superfamily/Winged helix DNA-binding domain"/>
    <property type="match status" value="1"/>
</dbReference>
<dbReference type="GO" id="GO:0003677">
    <property type="term" value="F:DNA binding"/>
    <property type="evidence" value="ECO:0007669"/>
    <property type="project" value="UniProtKB-KW"/>
</dbReference>
<dbReference type="PRINTS" id="PR00035">
    <property type="entry name" value="HTHGNTR"/>
</dbReference>
<name>A0A918F868_9DEIO</name>
<dbReference type="InterPro" id="IPR015422">
    <property type="entry name" value="PyrdxlP-dep_Trfase_small"/>
</dbReference>
<dbReference type="AlphaFoldDB" id="A0A918F868"/>
<dbReference type="SUPFAM" id="SSF53383">
    <property type="entry name" value="PLP-dependent transferases"/>
    <property type="match status" value="1"/>
</dbReference>
<evidence type="ECO:0000256" key="1">
    <source>
        <dbReference type="ARBA" id="ARBA00005384"/>
    </source>
</evidence>
<dbReference type="Proteomes" id="UP000603865">
    <property type="component" value="Unassembled WGS sequence"/>
</dbReference>
<evidence type="ECO:0000256" key="3">
    <source>
        <dbReference type="ARBA" id="ARBA00023015"/>
    </source>
</evidence>
<keyword evidence="2" id="KW-0663">Pyridoxal phosphate</keyword>
<dbReference type="PANTHER" id="PTHR46577">
    <property type="entry name" value="HTH-TYPE TRANSCRIPTIONAL REGULATORY PROTEIN GABR"/>
    <property type="match status" value="1"/>
</dbReference>
<dbReference type="PANTHER" id="PTHR46577:SF1">
    <property type="entry name" value="HTH-TYPE TRANSCRIPTIONAL REGULATORY PROTEIN GABR"/>
    <property type="match status" value="1"/>
</dbReference>
<dbReference type="InterPro" id="IPR000524">
    <property type="entry name" value="Tscrpt_reg_HTH_GntR"/>
</dbReference>
<organism evidence="7 8">
    <name type="scientific">Deinococcus ruber</name>
    <dbReference type="NCBI Taxonomy" id="1848197"/>
    <lineage>
        <taxon>Bacteria</taxon>
        <taxon>Thermotogati</taxon>
        <taxon>Deinococcota</taxon>
        <taxon>Deinococci</taxon>
        <taxon>Deinococcales</taxon>
        <taxon>Deinococcaceae</taxon>
        <taxon>Deinococcus</taxon>
    </lineage>
</organism>
<sequence length="481" mass="52214">MTQRKIPAATLMQLLGPWTGRGPAYVNLARAIQHLVLDGRLPLAAQLPSERTLAAASGFGRNTIKAAYDVLQDDGFLVLRPGVRRVVTLPPLATTPGVPLPPLSHPHLIDFAAAALPAPEGLIHEAFMHALTALPTYLPTHGYTPLGLPVLRSAVAARYRARGLPTTPEQIVITFGAQHAFSLIVRLVTSPGDRVLVDQPTYPHALDALRAASCRIVPVALTPGGWDVEGLAAAARQTVPRLAYLIPDFHNPTGHLMPDAVRSEVTRLLHQTRTLIVVDETLAELALAVPVSAPFAVHDRHATVVSIGSMSKSFWGGLRLGWIRAPRDLAERLGAARASVDLGTPVLEQLAGAWLLRDPDPLLGRRRKQLRDQRDVLVEYLGQQLPEWTYRLPEGGLSLWVTLPQPVGPALVAQASRFGLRLTAGERFAHDGLLARQLRLPFTQPVAELREGVTRLARLFREVVGQDVLLDDPGNATRLEV</sequence>
<dbReference type="InterPro" id="IPR051446">
    <property type="entry name" value="HTH_trans_reg/aminotransferase"/>
</dbReference>
<comment type="caution">
    <text evidence="7">The sequence shown here is derived from an EMBL/GenBank/DDBJ whole genome shotgun (WGS) entry which is preliminary data.</text>
</comment>
<dbReference type="RefSeq" id="WP_189091681.1">
    <property type="nucleotide sequence ID" value="NZ_BMQL01000021.1"/>
</dbReference>
<protein>
    <submittedName>
        <fullName evidence="7">GntR family transcriptional regulator</fullName>
    </submittedName>
</protein>
<dbReference type="CDD" id="cd00609">
    <property type="entry name" value="AAT_like"/>
    <property type="match status" value="1"/>
</dbReference>
<proteinExistence type="inferred from homology"/>
<keyword evidence="8" id="KW-1185">Reference proteome</keyword>
<dbReference type="Gene3D" id="3.90.1150.10">
    <property type="entry name" value="Aspartate Aminotransferase, domain 1"/>
    <property type="match status" value="1"/>
</dbReference>
<dbReference type="InterPro" id="IPR015421">
    <property type="entry name" value="PyrdxlP-dep_Trfase_major"/>
</dbReference>
<dbReference type="Pfam" id="PF00155">
    <property type="entry name" value="Aminotran_1_2"/>
    <property type="match status" value="1"/>
</dbReference>
<reference evidence="7" key="2">
    <citation type="submission" date="2020-09" db="EMBL/GenBank/DDBJ databases">
        <authorList>
            <person name="Sun Q."/>
            <person name="Ohkuma M."/>
        </authorList>
    </citation>
    <scope>NUCLEOTIDE SEQUENCE</scope>
    <source>
        <strain evidence="7">JCM 31311</strain>
    </source>
</reference>
<evidence type="ECO:0000256" key="2">
    <source>
        <dbReference type="ARBA" id="ARBA00022898"/>
    </source>
</evidence>
<dbReference type="InterPro" id="IPR004839">
    <property type="entry name" value="Aminotransferase_I/II_large"/>
</dbReference>
<dbReference type="CDD" id="cd07377">
    <property type="entry name" value="WHTH_GntR"/>
    <property type="match status" value="1"/>
</dbReference>
<dbReference type="InterPro" id="IPR036390">
    <property type="entry name" value="WH_DNA-bd_sf"/>
</dbReference>
<dbReference type="GO" id="GO:0003700">
    <property type="term" value="F:DNA-binding transcription factor activity"/>
    <property type="evidence" value="ECO:0007669"/>
    <property type="project" value="InterPro"/>
</dbReference>
<keyword evidence="4" id="KW-0238">DNA-binding</keyword>
<evidence type="ECO:0000256" key="4">
    <source>
        <dbReference type="ARBA" id="ARBA00023125"/>
    </source>
</evidence>
<accession>A0A918F868</accession>